<comment type="function">
    <text evidence="6">Component of ribonuclease P, a protein complex that generates mature tRNA molecules by cleaving their 5'-ends.</text>
</comment>
<dbReference type="Pfam" id="PF01900">
    <property type="entry name" value="RNase_P_Rpp14"/>
    <property type="match status" value="1"/>
</dbReference>
<evidence type="ECO:0000256" key="6">
    <source>
        <dbReference type="PIRNR" id="PIRNR023803"/>
    </source>
</evidence>
<evidence type="ECO:0000256" key="4">
    <source>
        <dbReference type="ARBA" id="ARBA00023242"/>
    </source>
</evidence>
<gene>
    <name evidence="7" type="ORF">ANN_05846</name>
</gene>
<evidence type="ECO:0000256" key="2">
    <source>
        <dbReference type="ARBA" id="ARBA00022552"/>
    </source>
</evidence>
<keyword evidence="3 6" id="KW-0819">tRNA processing</keyword>
<evidence type="ECO:0000313" key="7">
    <source>
        <dbReference type="EMBL" id="KAJ4444057.1"/>
    </source>
</evidence>
<comment type="subcellular location">
    <subcellularLocation>
        <location evidence="6">Nucleus</location>
        <location evidence="6">Nucleolus</location>
    </subcellularLocation>
</comment>
<dbReference type="EMBL" id="JAJSOF020000011">
    <property type="protein sequence ID" value="KAJ4444057.1"/>
    <property type="molecule type" value="Genomic_DNA"/>
</dbReference>
<organism evidence="7 8">
    <name type="scientific">Periplaneta americana</name>
    <name type="common">American cockroach</name>
    <name type="synonym">Blatta americana</name>
    <dbReference type="NCBI Taxonomy" id="6978"/>
    <lineage>
        <taxon>Eukaryota</taxon>
        <taxon>Metazoa</taxon>
        <taxon>Ecdysozoa</taxon>
        <taxon>Arthropoda</taxon>
        <taxon>Hexapoda</taxon>
        <taxon>Insecta</taxon>
        <taxon>Pterygota</taxon>
        <taxon>Neoptera</taxon>
        <taxon>Polyneoptera</taxon>
        <taxon>Dictyoptera</taxon>
        <taxon>Blattodea</taxon>
        <taxon>Blattoidea</taxon>
        <taxon>Blattidae</taxon>
        <taxon>Blattinae</taxon>
        <taxon>Periplaneta</taxon>
    </lineage>
</organism>
<dbReference type="Gene3D" id="3.30.70.3250">
    <property type="entry name" value="Ribonuclease P, Pop5 subunit"/>
    <property type="match status" value="1"/>
</dbReference>
<evidence type="ECO:0000313" key="8">
    <source>
        <dbReference type="Proteomes" id="UP001148838"/>
    </source>
</evidence>
<evidence type="ECO:0000256" key="1">
    <source>
        <dbReference type="ARBA" id="ARBA00010800"/>
    </source>
</evidence>
<dbReference type="PIRSF" id="PIRSF023803">
    <property type="entry name" value="Ribonuclease_P_prd"/>
    <property type="match status" value="1"/>
</dbReference>
<dbReference type="InterPro" id="IPR016819">
    <property type="entry name" value="RNase_P/MRP_POP5"/>
</dbReference>
<protein>
    <recommendedName>
        <fullName evidence="5 6">Ribonuclease P/MRP protein subunit POP5</fullName>
    </recommendedName>
</protein>
<evidence type="ECO:0000256" key="5">
    <source>
        <dbReference type="ARBA" id="ARBA00044198"/>
    </source>
</evidence>
<evidence type="ECO:0000256" key="3">
    <source>
        <dbReference type="ARBA" id="ARBA00022694"/>
    </source>
</evidence>
<dbReference type="PANTHER" id="PTHR48414">
    <property type="entry name" value="POP5 HOMOLOG, RIBONUCLEASE P_MRP SUBUNIT"/>
    <property type="match status" value="1"/>
</dbReference>
<dbReference type="Proteomes" id="UP001148838">
    <property type="component" value="Unassembled WGS sequence"/>
</dbReference>
<name>A0ABQ8TBX6_PERAM</name>
<accession>A0ABQ8TBX6</accession>
<dbReference type="InterPro" id="IPR038085">
    <property type="entry name" value="Rnp2-like_sf"/>
</dbReference>
<dbReference type="PANTHER" id="PTHR48414:SF1">
    <property type="entry name" value="POP5 HOMOLOG, RIBONUCLEASE P_MRP SUBUNIT"/>
    <property type="match status" value="1"/>
</dbReference>
<proteinExistence type="inferred from homology"/>
<dbReference type="SUPFAM" id="SSF160350">
    <property type="entry name" value="Rnp2-like"/>
    <property type="match status" value="1"/>
</dbReference>
<reference evidence="7 8" key="1">
    <citation type="journal article" date="2022" name="Allergy">
        <title>Genome assembly and annotation of Periplaneta americana reveal a comprehensive cockroach allergen profile.</title>
        <authorList>
            <person name="Wang L."/>
            <person name="Xiong Q."/>
            <person name="Saelim N."/>
            <person name="Wang L."/>
            <person name="Nong W."/>
            <person name="Wan A.T."/>
            <person name="Shi M."/>
            <person name="Liu X."/>
            <person name="Cao Q."/>
            <person name="Hui J.H.L."/>
            <person name="Sookrung N."/>
            <person name="Leung T.F."/>
            <person name="Tungtrongchitr A."/>
            <person name="Tsui S.K.W."/>
        </authorList>
    </citation>
    <scope>NUCLEOTIDE SEQUENCE [LARGE SCALE GENOMIC DNA]</scope>
    <source>
        <strain evidence="7">PWHHKU_190912</strain>
    </source>
</reference>
<keyword evidence="2" id="KW-0698">rRNA processing</keyword>
<keyword evidence="4 6" id="KW-0539">Nucleus</keyword>
<keyword evidence="8" id="KW-1185">Reference proteome</keyword>
<dbReference type="InterPro" id="IPR002759">
    <property type="entry name" value="Pop5/Rpp14/Rnp2-like"/>
</dbReference>
<comment type="similarity">
    <text evidence="1 6">Belongs to the eukaryotic/archaeal RNase P protein component 2 family.</text>
</comment>
<comment type="caution">
    <text evidence="7">The sequence shown here is derived from an EMBL/GenBank/DDBJ whole genome shotgun (WGS) entry which is preliminary data.</text>
</comment>
<sequence>MVRFKNRSVFVLCATCYRYIVVEVNQPDRKDDAALVLKPVSLYVSILNKVQQTYGDFGVAAIRSGLSAKYCNKWTRIAVVRVRHGVHRFVTSCLPLLQMIDNKTVVVRTLYTGATLKQCYRFIKDHQKSCLEKMWSSLKTDDERKMMEDALMDLSALETFVGMKKPESSTAV</sequence>